<dbReference type="Proteomes" id="UP000265614">
    <property type="component" value="Unassembled WGS sequence"/>
</dbReference>
<comment type="caution">
    <text evidence="1">The sequence shown here is derived from an EMBL/GenBank/DDBJ whole genome shotgun (WGS) entry which is preliminary data.</text>
</comment>
<evidence type="ECO:0000313" key="2">
    <source>
        <dbReference type="Proteomes" id="UP000265614"/>
    </source>
</evidence>
<evidence type="ECO:0000313" key="1">
    <source>
        <dbReference type="EMBL" id="RJK92532.1"/>
    </source>
</evidence>
<dbReference type="Pfam" id="PF21983">
    <property type="entry name" value="NikA-like"/>
    <property type="match status" value="1"/>
</dbReference>
<protein>
    <submittedName>
        <fullName evidence="1">Uncharacterized protein</fullName>
    </submittedName>
</protein>
<accession>A0A3A3YN45</accession>
<name>A0A3A3YN45_9ACTN</name>
<dbReference type="AlphaFoldDB" id="A0A3A3YN45"/>
<keyword evidence="2" id="KW-1185">Reference proteome</keyword>
<organism evidence="1 2">
    <name type="scientific">Vallicoccus soli</name>
    <dbReference type="NCBI Taxonomy" id="2339232"/>
    <lineage>
        <taxon>Bacteria</taxon>
        <taxon>Bacillati</taxon>
        <taxon>Actinomycetota</taxon>
        <taxon>Actinomycetes</taxon>
        <taxon>Motilibacterales</taxon>
        <taxon>Vallicoccaceae</taxon>
        <taxon>Vallicoccus</taxon>
    </lineage>
</organism>
<proteinExistence type="predicted"/>
<sequence length="59" mass="6801">MRWTEEERQVVKARADAAGLTMNDYLVELVRRDEVDRDGRPVWAEPAPNCDQLPMELSA</sequence>
<reference evidence="1 2" key="1">
    <citation type="submission" date="2018-09" db="EMBL/GenBank/DDBJ databases">
        <title>YIM 75000 draft genome.</title>
        <authorList>
            <person name="Tang S."/>
            <person name="Feng Y."/>
        </authorList>
    </citation>
    <scope>NUCLEOTIDE SEQUENCE [LARGE SCALE GENOMIC DNA]</scope>
    <source>
        <strain evidence="1 2">YIM 75000</strain>
    </source>
</reference>
<dbReference type="InterPro" id="IPR053842">
    <property type="entry name" value="NikA-like"/>
</dbReference>
<dbReference type="EMBL" id="QZEZ01000014">
    <property type="protein sequence ID" value="RJK92532.1"/>
    <property type="molecule type" value="Genomic_DNA"/>
</dbReference>
<gene>
    <name evidence="1" type="ORF">D5H78_18825</name>
</gene>